<feature type="compositionally biased region" description="Basic and acidic residues" evidence="2">
    <location>
        <begin position="61"/>
        <end position="76"/>
    </location>
</feature>
<dbReference type="SMART" id="SM00465">
    <property type="entry name" value="GIYc"/>
    <property type="match status" value="1"/>
</dbReference>
<protein>
    <submittedName>
        <fullName evidence="4">GIY-YIG nuclease family protein</fullName>
    </submittedName>
</protein>
<dbReference type="Gene3D" id="3.40.1440.10">
    <property type="entry name" value="GIY-YIG endonuclease"/>
    <property type="match status" value="1"/>
</dbReference>
<feature type="domain" description="GIY-YIG" evidence="3">
    <location>
        <begin position="1"/>
        <end position="76"/>
    </location>
</feature>
<dbReference type="AlphaFoldDB" id="A0A7C3GL69"/>
<dbReference type="PANTHER" id="PTHR34477:SF1">
    <property type="entry name" value="UPF0213 PROTEIN YHBQ"/>
    <property type="match status" value="1"/>
</dbReference>
<comment type="caution">
    <text evidence="4">The sequence shown here is derived from an EMBL/GenBank/DDBJ whole genome shotgun (WGS) entry which is preliminary data.</text>
</comment>
<dbReference type="Pfam" id="PF01541">
    <property type="entry name" value="GIY-YIG"/>
    <property type="match status" value="1"/>
</dbReference>
<dbReference type="PROSITE" id="PS50164">
    <property type="entry name" value="GIY_YIG"/>
    <property type="match status" value="1"/>
</dbReference>
<dbReference type="InterPro" id="IPR035901">
    <property type="entry name" value="GIY-YIG_endonuc_sf"/>
</dbReference>
<dbReference type="EMBL" id="DRMN01000194">
    <property type="protein sequence ID" value="HFB54858.1"/>
    <property type="molecule type" value="Genomic_DNA"/>
</dbReference>
<sequence>MDWSVYIVQCDDGSLYTGITNDLERRVSQHNAGRGAKYTKTRRPVRLVYHEASDNRSTASQREHAIKKLSRSEKLKLISPPKA</sequence>
<dbReference type="InterPro" id="IPR050190">
    <property type="entry name" value="UPF0213_domain"/>
</dbReference>
<dbReference type="SUPFAM" id="SSF82771">
    <property type="entry name" value="GIY-YIG endonuclease"/>
    <property type="match status" value="1"/>
</dbReference>
<organism evidence="4">
    <name type="scientific">Hellea balneolensis</name>
    <dbReference type="NCBI Taxonomy" id="287478"/>
    <lineage>
        <taxon>Bacteria</taxon>
        <taxon>Pseudomonadati</taxon>
        <taxon>Pseudomonadota</taxon>
        <taxon>Alphaproteobacteria</taxon>
        <taxon>Maricaulales</taxon>
        <taxon>Robiginitomaculaceae</taxon>
        <taxon>Hellea</taxon>
    </lineage>
</organism>
<evidence type="ECO:0000313" key="4">
    <source>
        <dbReference type="EMBL" id="HFB54858.1"/>
    </source>
</evidence>
<feature type="region of interest" description="Disordered" evidence="2">
    <location>
        <begin position="51"/>
        <end position="83"/>
    </location>
</feature>
<comment type="similarity">
    <text evidence="1">Belongs to the UPF0213 family.</text>
</comment>
<name>A0A7C3GL69_9PROT</name>
<evidence type="ECO:0000256" key="2">
    <source>
        <dbReference type="SAM" id="MobiDB-lite"/>
    </source>
</evidence>
<dbReference type="Proteomes" id="UP000886042">
    <property type="component" value="Unassembled WGS sequence"/>
</dbReference>
<proteinExistence type="inferred from homology"/>
<accession>A0A7C3GL69</accession>
<evidence type="ECO:0000256" key="1">
    <source>
        <dbReference type="ARBA" id="ARBA00007435"/>
    </source>
</evidence>
<dbReference type="InterPro" id="IPR000305">
    <property type="entry name" value="GIY-YIG_endonuc"/>
</dbReference>
<reference evidence="4" key="1">
    <citation type="journal article" date="2020" name="mSystems">
        <title>Genome- and Community-Level Interaction Insights into Carbon Utilization and Element Cycling Functions of Hydrothermarchaeota in Hydrothermal Sediment.</title>
        <authorList>
            <person name="Zhou Z."/>
            <person name="Liu Y."/>
            <person name="Xu W."/>
            <person name="Pan J."/>
            <person name="Luo Z.H."/>
            <person name="Li M."/>
        </authorList>
    </citation>
    <scope>NUCLEOTIDE SEQUENCE [LARGE SCALE GENOMIC DNA]</scope>
    <source>
        <strain evidence="4">HyVt-489</strain>
    </source>
</reference>
<evidence type="ECO:0000259" key="3">
    <source>
        <dbReference type="PROSITE" id="PS50164"/>
    </source>
</evidence>
<dbReference type="PANTHER" id="PTHR34477">
    <property type="entry name" value="UPF0213 PROTEIN YHBQ"/>
    <property type="match status" value="1"/>
</dbReference>
<dbReference type="CDD" id="cd10456">
    <property type="entry name" value="GIY-YIG_UPF0213"/>
    <property type="match status" value="1"/>
</dbReference>
<gene>
    <name evidence="4" type="ORF">ENJ46_02950</name>
</gene>